<organism evidence="7 8">
    <name type="scientific">Apiospora arundinis</name>
    <dbReference type="NCBI Taxonomy" id="335852"/>
    <lineage>
        <taxon>Eukaryota</taxon>
        <taxon>Fungi</taxon>
        <taxon>Dikarya</taxon>
        <taxon>Ascomycota</taxon>
        <taxon>Pezizomycotina</taxon>
        <taxon>Sordariomycetes</taxon>
        <taxon>Xylariomycetidae</taxon>
        <taxon>Amphisphaeriales</taxon>
        <taxon>Apiosporaceae</taxon>
        <taxon>Apiospora</taxon>
    </lineage>
</organism>
<protein>
    <submittedName>
        <fullName evidence="7">3-hydroxybenzoate 4-monooxygenase</fullName>
    </submittedName>
</protein>
<dbReference type="Gene3D" id="3.50.50.60">
    <property type="entry name" value="FAD/NAD(P)-binding domain"/>
    <property type="match status" value="1"/>
</dbReference>
<name>A0ABR2IHL9_9PEZI</name>
<dbReference type="Pfam" id="PF01494">
    <property type="entry name" value="FAD_binding_3"/>
    <property type="match status" value="1"/>
</dbReference>
<accession>A0ABR2IHL9</accession>
<dbReference type="Proteomes" id="UP001390339">
    <property type="component" value="Unassembled WGS sequence"/>
</dbReference>
<feature type="domain" description="FAD-binding" evidence="6">
    <location>
        <begin position="9"/>
        <end position="334"/>
    </location>
</feature>
<evidence type="ECO:0000313" key="8">
    <source>
        <dbReference type="Proteomes" id="UP001390339"/>
    </source>
</evidence>
<keyword evidence="3" id="KW-0285">Flavoprotein</keyword>
<keyword evidence="5" id="KW-0560">Oxidoreductase</keyword>
<dbReference type="InterPro" id="IPR050641">
    <property type="entry name" value="RIFMO-like"/>
</dbReference>
<dbReference type="EMBL" id="JAPCWZ010000005">
    <property type="protein sequence ID" value="KAK8862794.1"/>
    <property type="molecule type" value="Genomic_DNA"/>
</dbReference>
<comment type="pathway">
    <text evidence="2">Secondary metabolite biosynthesis.</text>
</comment>
<dbReference type="InterPro" id="IPR036188">
    <property type="entry name" value="FAD/NAD-bd_sf"/>
</dbReference>
<evidence type="ECO:0000256" key="3">
    <source>
        <dbReference type="ARBA" id="ARBA00022630"/>
    </source>
</evidence>
<proteinExistence type="predicted"/>
<evidence type="ECO:0000256" key="1">
    <source>
        <dbReference type="ARBA" id="ARBA00001974"/>
    </source>
</evidence>
<dbReference type="SUPFAM" id="SSF54373">
    <property type="entry name" value="FAD-linked reductases, C-terminal domain"/>
    <property type="match status" value="1"/>
</dbReference>
<comment type="cofactor">
    <cofactor evidence="1">
        <name>FAD</name>
        <dbReference type="ChEBI" id="CHEBI:57692"/>
    </cofactor>
</comment>
<dbReference type="InterPro" id="IPR002938">
    <property type="entry name" value="FAD-bd"/>
</dbReference>
<dbReference type="PANTHER" id="PTHR43004:SF19">
    <property type="entry name" value="BINDING MONOOXYGENASE, PUTATIVE (JCVI)-RELATED"/>
    <property type="match status" value="1"/>
</dbReference>
<evidence type="ECO:0000256" key="5">
    <source>
        <dbReference type="ARBA" id="ARBA00023002"/>
    </source>
</evidence>
<gene>
    <name evidence="7" type="ORF">PGQ11_009029</name>
</gene>
<evidence type="ECO:0000313" key="7">
    <source>
        <dbReference type="EMBL" id="KAK8862794.1"/>
    </source>
</evidence>
<dbReference type="Gene3D" id="3.30.9.10">
    <property type="entry name" value="D-Amino Acid Oxidase, subunit A, domain 2"/>
    <property type="match status" value="1"/>
</dbReference>
<dbReference type="PRINTS" id="PR00420">
    <property type="entry name" value="RNGMNOXGNASE"/>
</dbReference>
<evidence type="ECO:0000256" key="2">
    <source>
        <dbReference type="ARBA" id="ARBA00005179"/>
    </source>
</evidence>
<reference evidence="7 8" key="1">
    <citation type="journal article" date="2024" name="IMA Fungus">
        <title>Apiospora arundinis, a panoply of carbohydrate-active enzymes and secondary metabolites.</title>
        <authorList>
            <person name="Sorensen T."/>
            <person name="Petersen C."/>
            <person name="Muurmann A.T."/>
            <person name="Christiansen J.V."/>
            <person name="Brundto M.L."/>
            <person name="Overgaard C.K."/>
            <person name="Boysen A.T."/>
            <person name="Wollenberg R.D."/>
            <person name="Larsen T.O."/>
            <person name="Sorensen J.L."/>
            <person name="Nielsen K.L."/>
            <person name="Sondergaard T.E."/>
        </authorList>
    </citation>
    <scope>NUCLEOTIDE SEQUENCE [LARGE SCALE GENOMIC DNA]</scope>
    <source>
        <strain evidence="7 8">AAU 773</strain>
    </source>
</reference>
<dbReference type="PANTHER" id="PTHR43004">
    <property type="entry name" value="TRK SYSTEM POTASSIUM UPTAKE PROTEIN"/>
    <property type="match status" value="1"/>
</dbReference>
<sequence>MDPDVENMVDLVVIGGGPTGLLCALLARQLGLSVSLIDENPSTLQAGRADGINARTQQYLEIAGVLTDLQPKGIRCDTSSTFAEGAFQSRQNTWWTTLEHCHYKSFLLVGQSEVEKTLLDQLENHDQKASPIVRFGERATYILENAQGVTVTAVAATGSANDGPNITRARFAIGADGARSMVRQVLGIDFHGTQPEMVWAVLDTFLDTDFPVCPEIISMQLDDQNRVLWVPRERGMSRFYVRLLEGREIIQKAAEETIREHMAPYRVEFLHTEWFSTFEVKERIASSFVSKDGKGRIALAGDAAHAHSINGAQGLNTGIADAFGLIWRIALLCKNEKRGVQPDNSGYRFQSTGSNGNNCLATIEDLMKTYEIERHTVARAAVSVAAQLVRDTRHSAKQYVSSIEKNAAYVTGMGVAYNGIGSPLVVESEQGIWKAGKRCPDFTLTKARYPTCGHKFPEQQRLYSMVSYGRFLVLVLGDRDGQTADYEWGIWHVPDVFVLLPPRDPATKTNTAADIRANNESGSSANLSADSVADYSDTTDLVFESDVVNPDDSFVVVVRPDMYIGYVGDCGGSHKYMDNFCY</sequence>
<keyword evidence="4" id="KW-0274">FAD</keyword>
<keyword evidence="8" id="KW-1185">Reference proteome</keyword>
<evidence type="ECO:0000256" key="4">
    <source>
        <dbReference type="ARBA" id="ARBA00022827"/>
    </source>
</evidence>
<evidence type="ECO:0000259" key="6">
    <source>
        <dbReference type="Pfam" id="PF01494"/>
    </source>
</evidence>
<dbReference type="SUPFAM" id="SSF51905">
    <property type="entry name" value="FAD/NAD(P)-binding domain"/>
    <property type="match status" value="1"/>
</dbReference>
<comment type="caution">
    <text evidence="7">The sequence shown here is derived from an EMBL/GenBank/DDBJ whole genome shotgun (WGS) entry which is preliminary data.</text>
</comment>